<protein>
    <submittedName>
        <fullName evidence="8">RagB/SusD family nutrient uptake outer membrane protein</fullName>
    </submittedName>
</protein>
<dbReference type="SUPFAM" id="SSF48452">
    <property type="entry name" value="TPR-like"/>
    <property type="match status" value="1"/>
</dbReference>
<dbReference type="PROSITE" id="PS51257">
    <property type="entry name" value="PROKAR_LIPOPROTEIN"/>
    <property type="match status" value="1"/>
</dbReference>
<evidence type="ECO:0000256" key="3">
    <source>
        <dbReference type="ARBA" id="ARBA00022729"/>
    </source>
</evidence>
<keyword evidence="3" id="KW-0732">Signal</keyword>
<comment type="caution">
    <text evidence="8">The sequence shown here is derived from an EMBL/GenBank/DDBJ whole genome shotgun (WGS) entry which is preliminary data.</text>
</comment>
<comment type="similarity">
    <text evidence="2">Belongs to the SusD family.</text>
</comment>
<dbReference type="Pfam" id="PF07980">
    <property type="entry name" value="SusD_RagB"/>
    <property type="match status" value="1"/>
</dbReference>
<dbReference type="GO" id="GO:0009279">
    <property type="term" value="C:cell outer membrane"/>
    <property type="evidence" value="ECO:0007669"/>
    <property type="project" value="UniProtKB-SubCell"/>
</dbReference>
<evidence type="ECO:0000259" key="7">
    <source>
        <dbReference type="Pfam" id="PF14322"/>
    </source>
</evidence>
<evidence type="ECO:0000313" key="8">
    <source>
        <dbReference type="EMBL" id="MDU0259853.1"/>
    </source>
</evidence>
<evidence type="ECO:0000256" key="4">
    <source>
        <dbReference type="ARBA" id="ARBA00023136"/>
    </source>
</evidence>
<dbReference type="InterPro" id="IPR012944">
    <property type="entry name" value="SusD_RagB_dom"/>
</dbReference>
<feature type="domain" description="SusD-like N-terminal" evidence="7">
    <location>
        <begin position="115"/>
        <end position="219"/>
    </location>
</feature>
<dbReference type="RefSeq" id="WP_204822914.1">
    <property type="nucleotide sequence ID" value="NZ_BAAFKU010000001.1"/>
</dbReference>
<evidence type="ECO:0000313" key="9">
    <source>
        <dbReference type="Proteomes" id="UP001181347"/>
    </source>
</evidence>
<dbReference type="Gene3D" id="1.25.40.390">
    <property type="match status" value="1"/>
</dbReference>
<dbReference type="InterPro" id="IPR011990">
    <property type="entry name" value="TPR-like_helical_dom_sf"/>
</dbReference>
<dbReference type="AlphaFoldDB" id="A0AAE4LLJ3"/>
<accession>A0AAE4LLJ3</accession>
<gene>
    <name evidence="8" type="ORF">RVH17_06970</name>
</gene>
<dbReference type="EMBL" id="JAWDES010000005">
    <property type="protein sequence ID" value="MDU0259853.1"/>
    <property type="molecule type" value="Genomic_DNA"/>
</dbReference>
<evidence type="ECO:0000256" key="2">
    <source>
        <dbReference type="ARBA" id="ARBA00006275"/>
    </source>
</evidence>
<keyword evidence="5" id="KW-0998">Cell outer membrane</keyword>
<dbReference type="Pfam" id="PF14322">
    <property type="entry name" value="SusD-like_3"/>
    <property type="match status" value="1"/>
</dbReference>
<evidence type="ECO:0000259" key="6">
    <source>
        <dbReference type="Pfam" id="PF07980"/>
    </source>
</evidence>
<name>A0AAE4LLJ3_9BACT</name>
<dbReference type="InterPro" id="IPR033985">
    <property type="entry name" value="SusD-like_N"/>
</dbReference>
<evidence type="ECO:0000256" key="1">
    <source>
        <dbReference type="ARBA" id="ARBA00004442"/>
    </source>
</evidence>
<reference evidence="8" key="1">
    <citation type="submission" date="2023-10" db="EMBL/GenBank/DDBJ databases">
        <title>Genome Sequence of the Bacteria from From Gut Wall in Crohn's Disease.</title>
        <authorList>
            <person name="Rodriguez-Palacios A."/>
        </authorList>
    </citation>
    <scope>NUCLEOTIDE SEQUENCE</scope>
    <source>
        <strain evidence="8">CavFT-hAR58</strain>
    </source>
</reference>
<organism evidence="8 9">
    <name type="scientific">Alistipes finegoldii</name>
    <dbReference type="NCBI Taxonomy" id="214856"/>
    <lineage>
        <taxon>Bacteria</taxon>
        <taxon>Pseudomonadati</taxon>
        <taxon>Bacteroidota</taxon>
        <taxon>Bacteroidia</taxon>
        <taxon>Bacteroidales</taxon>
        <taxon>Rikenellaceae</taxon>
        <taxon>Alistipes</taxon>
    </lineage>
</organism>
<comment type="subcellular location">
    <subcellularLocation>
        <location evidence="1">Cell outer membrane</location>
    </subcellularLocation>
</comment>
<proteinExistence type="inferred from homology"/>
<evidence type="ECO:0000256" key="5">
    <source>
        <dbReference type="ARBA" id="ARBA00023237"/>
    </source>
</evidence>
<sequence length="631" mass="72391">MKNNILHTIKLTALYGVAGIMAGGCSYLDVDPELGLTQDEVFETYKNYRSYFDWVYESNGGKNMERIHISFPFYYDLFQSRTFSWYQATDAVDCGLLGVSQLNFKQGILSQELIEQLTFDVSKADYKPIVKAMFSIIRRCNIAIQNIDLCKNATEEERNDLLGQAYFLRAYAHFTLSRQFGGMPYIDHTLEAGDEWDLPRLSNHEAFTRVAEDFYTAYEYFKAAGILRRNSAADLASKKLLEPAGAAALGLRARALLYAASPLSNKNGIEDWKAAATAAAEALEIADEAEFDLLPKEKYTQNFVGTETTNETIWGWSYQTKQNHKNFMGILCYPQSYRAGAGGNCPTQNFVDRFETLDGDLLITEEDRRAAIEAGHYNEQNPYANRDPRLNLFIVHDGSTQTYVKGLKKGAAVNIHYNPETKTYPTTNISNTNLTFGIAWGSKDNDKNGYSNTGYYCNKYWYGQLGSKNTTSIWHIDPLLRVADLYLMYAEAVNEAYGPSGTAENYPLTAREAFDIVRKRIGMPRVKSTVGQEEFRLRIQNERCVELAYEGHHYYYDIRRWKTAPEVMSKTLYGIYIESVPVSEEHPIGRKFERRPLPNNRQSTWKDYMYYFPFPDSEMYKLKNFVNYEWK</sequence>
<keyword evidence="4" id="KW-0472">Membrane</keyword>
<feature type="domain" description="RagB/SusD" evidence="6">
    <location>
        <begin position="310"/>
        <end position="627"/>
    </location>
</feature>
<dbReference type="Proteomes" id="UP001181347">
    <property type="component" value="Unassembled WGS sequence"/>
</dbReference>